<evidence type="ECO:0000313" key="3">
    <source>
        <dbReference type="EMBL" id="EHR41702.1"/>
    </source>
</evidence>
<keyword evidence="2" id="KW-0732">Signal</keyword>
<keyword evidence="4" id="KW-1185">Reference proteome</keyword>
<evidence type="ECO:0000256" key="1">
    <source>
        <dbReference type="ARBA" id="ARBA00022801"/>
    </source>
</evidence>
<dbReference type="PROSITE" id="PS51257">
    <property type="entry name" value="PROKAR_LIPOPROTEIN"/>
    <property type="match status" value="1"/>
</dbReference>
<dbReference type="AlphaFoldDB" id="H3ZCB0"/>
<dbReference type="EMBL" id="AHTH01000010">
    <property type="protein sequence ID" value="EHR41702.1"/>
    <property type="molecule type" value="Genomic_DNA"/>
</dbReference>
<proteinExistence type="predicted"/>
<name>H3ZCB0_9ALTE</name>
<dbReference type="Pfam" id="PF07470">
    <property type="entry name" value="Glyco_hydro_88"/>
    <property type="match status" value="1"/>
</dbReference>
<dbReference type="InterPro" id="IPR008928">
    <property type="entry name" value="6-hairpin_glycosidase_sf"/>
</dbReference>
<dbReference type="STRING" id="1129374.AJE_04916"/>
<dbReference type="PATRIC" id="fig|1129374.4.peg.989"/>
<keyword evidence="1 3" id="KW-0378">Hydrolase</keyword>
<reference evidence="3 4" key="1">
    <citation type="journal article" date="2012" name="J. Bacteriol.">
        <title>Genome Sequence of Extracellular-Protease-Producing Alishewanella jeotgali Isolated from Traditional Korean Fermented Seafood.</title>
        <authorList>
            <person name="Jung J."/>
            <person name="Chun J."/>
            <person name="Park W."/>
        </authorList>
    </citation>
    <scope>NUCLEOTIDE SEQUENCE [LARGE SCALE GENOMIC DNA]</scope>
    <source>
        <strain evidence="3 4">KCTC 22429</strain>
    </source>
</reference>
<dbReference type="PANTHER" id="PTHR33886">
    <property type="entry name" value="UNSATURATED RHAMNOGALACTURONAN HYDROLASE (EUROFUNG)"/>
    <property type="match status" value="1"/>
</dbReference>
<dbReference type="InterPro" id="IPR012341">
    <property type="entry name" value="6hp_glycosidase-like_sf"/>
</dbReference>
<feature type="chain" id="PRO_5003592210" evidence="2">
    <location>
        <begin position="21"/>
        <end position="831"/>
    </location>
</feature>
<dbReference type="eggNOG" id="COG4225">
    <property type="taxonomic scope" value="Bacteria"/>
</dbReference>
<gene>
    <name evidence="3" type="ORF">AJE_04916</name>
</gene>
<dbReference type="GO" id="GO:0016787">
    <property type="term" value="F:hydrolase activity"/>
    <property type="evidence" value="ECO:0007669"/>
    <property type="project" value="UniProtKB-KW"/>
</dbReference>
<dbReference type="GO" id="GO:0005975">
    <property type="term" value="P:carbohydrate metabolic process"/>
    <property type="evidence" value="ECO:0007669"/>
    <property type="project" value="InterPro"/>
</dbReference>
<dbReference type="InterPro" id="IPR010905">
    <property type="entry name" value="Glyco_hydro_88"/>
</dbReference>
<feature type="signal peptide" evidence="2">
    <location>
        <begin position="1"/>
        <end position="20"/>
    </location>
</feature>
<dbReference type="InterPro" id="IPR032342">
    <property type="entry name" value="DUF4861"/>
</dbReference>
<sequence>MNKRLLQTLPVVTLSSLLLAACGQPANPPAANQTSAKPSTVTTMPAVAELLIANPSDFVRSQQPVYLSYYDLGLTAEQAQDLVARRAGQLVPLQHLDRSGDGTRDTLFLALDFQPAEQLQLHIEHDAAALAALQLPAQTQAEISHKVGGEWQGAKYIGGTFQNVQQLTPPSQYTDHSEWIRYEGPGIESDQVGYRIYLDWRNGFDVFGKTKPQLVLQDVGQDGYQSYHEMADWGMDLLKVGQSLGAGGYGYWDGQKVERVSRVGQHTAKVIENGPLYSALQITYQDWQIAAKNVTLTADLSMTAGSRLVNTRLQLSEELDNLAIGLVKLPDTKLIQGEVEITGHAWTYVATWGNQSLSAPDSKLGMALLFKRGQRTAQTEDEYSHVSVMKPAGNQLEYYFLAAWDGEADGIKTEAEFIAYLEQQAEQLTLTPRQRLHTAATAAKLQQPLTAQHALYWGELLAQSEMVRQTPYYAYGGWDYERQRPATFEYTTGLLLQAYDDLLQLKPNAEWQQVISDVVNSFVTPEGDIRTYSIKKYNIDSLNTGNMLLRDYLRQPNEPARKALALLRRQVAEHPRTQDGAFWHKQIYPHQLWLDGVYMGMPFYAFYTSQFEQGQGLPEVVKEFKLTRELLRDANTGLYYHAWDEAKQQVWANPETGLSPHFWGRGLGWLSMALVDVLDYIPAEQTELRAPLLQMITELAEALPRFQHDSGVWYQILDRPEATGNYLESSASAMFTYFYAKAINNGYLPPSYKATALKAYQGLVREFMLVHPDGLVSLVNTVQVAGLGFGRDGSYHYYMSEPVFRNDAKANGPFIMAAVEIAKLLGYPVSQ</sequence>
<dbReference type="PANTHER" id="PTHR33886:SF8">
    <property type="entry name" value="UNSATURATED RHAMNOGALACTURONAN HYDROLASE (EUROFUNG)"/>
    <property type="match status" value="1"/>
</dbReference>
<comment type="caution">
    <text evidence="3">The sequence shown here is derived from an EMBL/GenBank/DDBJ whole genome shotgun (WGS) entry which is preliminary data.</text>
</comment>
<evidence type="ECO:0000313" key="4">
    <source>
        <dbReference type="Proteomes" id="UP000012046"/>
    </source>
</evidence>
<dbReference type="RefSeq" id="WP_008949936.1">
    <property type="nucleotide sequence ID" value="NZ_AHTH01000010.1"/>
</dbReference>
<dbReference type="InterPro" id="IPR052043">
    <property type="entry name" value="PolySaccharide_Degr_Enz"/>
</dbReference>
<dbReference type="SUPFAM" id="SSF48208">
    <property type="entry name" value="Six-hairpin glycosidases"/>
    <property type="match status" value="1"/>
</dbReference>
<dbReference type="Pfam" id="PF16153">
    <property type="entry name" value="DUF4861"/>
    <property type="match status" value="1"/>
</dbReference>
<protein>
    <submittedName>
        <fullName evidence="3">Unsaturated rhamnogalacturonyl hydrolase</fullName>
    </submittedName>
</protein>
<dbReference type="Gene3D" id="1.50.10.10">
    <property type="match status" value="1"/>
</dbReference>
<organism evidence="3 4">
    <name type="scientific">Alishewanella jeotgali KCTC 22429</name>
    <dbReference type="NCBI Taxonomy" id="1129374"/>
    <lineage>
        <taxon>Bacteria</taxon>
        <taxon>Pseudomonadati</taxon>
        <taxon>Pseudomonadota</taxon>
        <taxon>Gammaproteobacteria</taxon>
        <taxon>Alteromonadales</taxon>
        <taxon>Alteromonadaceae</taxon>
        <taxon>Alishewanella</taxon>
    </lineage>
</organism>
<dbReference type="Proteomes" id="UP000012046">
    <property type="component" value="Unassembled WGS sequence"/>
</dbReference>
<evidence type="ECO:0000256" key="2">
    <source>
        <dbReference type="SAM" id="SignalP"/>
    </source>
</evidence>
<accession>H3ZCB0</accession>